<dbReference type="InterPro" id="IPR014722">
    <property type="entry name" value="Rib_uL2_dom2"/>
</dbReference>
<accession>A0AA85KCI1</accession>
<dbReference type="InterPro" id="IPR022669">
    <property type="entry name" value="Ribosomal_uL2_C"/>
</dbReference>
<dbReference type="Pfam" id="PF03947">
    <property type="entry name" value="Ribosomal_L2_C"/>
    <property type="match status" value="1"/>
</dbReference>
<dbReference type="Proteomes" id="UP000050795">
    <property type="component" value="Unassembled WGS sequence"/>
</dbReference>
<dbReference type="Gene3D" id="2.30.30.30">
    <property type="match status" value="1"/>
</dbReference>
<feature type="domain" description="Large ribosomal subunit protein uL2 C-terminal" evidence="4">
    <location>
        <begin position="185"/>
        <end position="329"/>
    </location>
</feature>
<evidence type="ECO:0000259" key="5">
    <source>
        <dbReference type="SMART" id="SM01383"/>
    </source>
</evidence>
<dbReference type="InterPro" id="IPR008991">
    <property type="entry name" value="Translation_prot_SH3-like_sf"/>
</dbReference>
<evidence type="ECO:0000313" key="7">
    <source>
        <dbReference type="WBParaSite" id="TREG1_79120.1"/>
    </source>
</evidence>
<keyword evidence="3" id="KW-0687">Ribonucleoprotein</keyword>
<dbReference type="SUPFAM" id="SSF50104">
    <property type="entry name" value="Translation proteins SH3-like domain"/>
    <property type="match status" value="1"/>
</dbReference>
<dbReference type="GO" id="GO:0003735">
    <property type="term" value="F:structural constituent of ribosome"/>
    <property type="evidence" value="ECO:0007669"/>
    <property type="project" value="InterPro"/>
</dbReference>
<evidence type="ECO:0000256" key="1">
    <source>
        <dbReference type="ARBA" id="ARBA00005636"/>
    </source>
</evidence>
<evidence type="ECO:0000259" key="4">
    <source>
        <dbReference type="SMART" id="SM01382"/>
    </source>
</evidence>
<evidence type="ECO:0000256" key="2">
    <source>
        <dbReference type="ARBA" id="ARBA00022980"/>
    </source>
</evidence>
<dbReference type="InterPro" id="IPR002171">
    <property type="entry name" value="Ribosomal_uL2"/>
</dbReference>
<dbReference type="GO" id="GO:0032543">
    <property type="term" value="P:mitochondrial translation"/>
    <property type="evidence" value="ECO:0007669"/>
    <property type="project" value="TreeGrafter"/>
</dbReference>
<dbReference type="AlphaFoldDB" id="A0AA85KCI1"/>
<evidence type="ECO:0008006" key="8">
    <source>
        <dbReference type="Google" id="ProtNLM"/>
    </source>
</evidence>
<sequence length="400" mass="45529">MNFSTNFKHIKILSNVIGGFNLLKPLNSTVVQSNALKFLQTDHNSQCHLSTSCSLNRHPGITYPRPVSRYWAICKLRDPNQYTVDALPLVRTGGRGPDGKIQYKHVTTGLNRPWFMVDHNRSRHLPTKKIYEELVLQIKKTWWRHPYIALVASGEVKRWLIATTSMKPGDIIRSHVDIPTIPVEPKEGDAYPIGALPVGTIISQFEIRPGQGAMYCRSAGASAVVLRRGKNVGLKSIEELTAASTVSNDDNDDLEDDDVVFVRRNGNSKVYRLLPACMCVVGQVSNHHHDQFKFRKFGEKKWRGIKQRSGLFQRKTGRFGRKIRPIGPPIDLVTHESSKNQFILKCSYPGLSERTRIKEQAKFEALHPRSVKRPQPVPKPHNTLPDKMPRYRWCSWSSVR</sequence>
<dbReference type="SUPFAM" id="SSF50249">
    <property type="entry name" value="Nucleic acid-binding proteins"/>
    <property type="match status" value="1"/>
</dbReference>
<evidence type="ECO:0000256" key="3">
    <source>
        <dbReference type="ARBA" id="ARBA00023274"/>
    </source>
</evidence>
<proteinExistence type="inferred from homology"/>
<keyword evidence="2" id="KW-0689">Ribosomal protein</keyword>
<dbReference type="GO" id="GO:0003723">
    <property type="term" value="F:RNA binding"/>
    <property type="evidence" value="ECO:0007669"/>
    <property type="project" value="TreeGrafter"/>
</dbReference>
<dbReference type="SMART" id="SM01382">
    <property type="entry name" value="Ribosomal_L2_C"/>
    <property type="match status" value="1"/>
</dbReference>
<evidence type="ECO:0000313" key="6">
    <source>
        <dbReference type="Proteomes" id="UP000050795"/>
    </source>
</evidence>
<reference evidence="7" key="2">
    <citation type="submission" date="2023-11" db="UniProtKB">
        <authorList>
            <consortium name="WormBaseParasite"/>
        </authorList>
    </citation>
    <scope>IDENTIFICATION</scope>
</reference>
<comment type="similarity">
    <text evidence="1">Belongs to the universal ribosomal protein uL2 family.</text>
</comment>
<protein>
    <recommendedName>
        <fullName evidence="8">Ribosomal_L2_C domain-containing protein</fullName>
    </recommendedName>
</protein>
<dbReference type="PANTHER" id="PTHR13691">
    <property type="entry name" value="RIBOSOMAL PROTEIN L2"/>
    <property type="match status" value="1"/>
</dbReference>
<organism evidence="6 7">
    <name type="scientific">Trichobilharzia regenti</name>
    <name type="common">Nasal bird schistosome</name>
    <dbReference type="NCBI Taxonomy" id="157069"/>
    <lineage>
        <taxon>Eukaryota</taxon>
        <taxon>Metazoa</taxon>
        <taxon>Spiralia</taxon>
        <taxon>Lophotrochozoa</taxon>
        <taxon>Platyhelminthes</taxon>
        <taxon>Trematoda</taxon>
        <taxon>Digenea</taxon>
        <taxon>Strigeidida</taxon>
        <taxon>Schistosomatoidea</taxon>
        <taxon>Schistosomatidae</taxon>
        <taxon>Trichobilharzia</taxon>
    </lineage>
</organism>
<dbReference type="Gene3D" id="2.40.50.140">
    <property type="entry name" value="Nucleic acid-binding proteins"/>
    <property type="match status" value="1"/>
</dbReference>
<dbReference type="InterPro" id="IPR012340">
    <property type="entry name" value="NA-bd_OB-fold"/>
</dbReference>
<reference evidence="6" key="1">
    <citation type="submission" date="2022-06" db="EMBL/GenBank/DDBJ databases">
        <authorList>
            <person name="Berger JAMES D."/>
            <person name="Berger JAMES D."/>
        </authorList>
    </citation>
    <scope>NUCLEOTIDE SEQUENCE [LARGE SCALE GENOMIC DNA]</scope>
</reference>
<dbReference type="InterPro" id="IPR022666">
    <property type="entry name" value="Ribosomal_uL2_RNA-bd_dom"/>
</dbReference>
<dbReference type="WBParaSite" id="TREG1_79120.1">
    <property type="protein sequence ID" value="TREG1_79120.1"/>
    <property type="gene ID" value="TREG1_79120"/>
</dbReference>
<feature type="domain" description="Large ribosomal subunit protein uL2 RNA-binding" evidence="5">
    <location>
        <begin position="94"/>
        <end position="174"/>
    </location>
</feature>
<name>A0AA85KCI1_TRIRE</name>
<dbReference type="SMART" id="SM01383">
    <property type="entry name" value="Ribosomal_L2"/>
    <property type="match status" value="1"/>
</dbReference>
<dbReference type="PANTHER" id="PTHR13691:SF73">
    <property type="entry name" value="LARGE RIBOSOMAL SUBUNIT PROTEIN UL2M"/>
    <property type="match status" value="1"/>
</dbReference>
<keyword evidence="6" id="KW-1185">Reference proteome</keyword>
<dbReference type="GO" id="GO:0005762">
    <property type="term" value="C:mitochondrial large ribosomal subunit"/>
    <property type="evidence" value="ECO:0007669"/>
    <property type="project" value="TreeGrafter"/>
</dbReference>